<name>A0A6A3W7V5_9STRA</name>
<dbReference type="Gene3D" id="3.40.50.1820">
    <property type="entry name" value="alpha/beta hydrolase"/>
    <property type="match status" value="1"/>
</dbReference>
<gene>
    <name evidence="1" type="ORF">PF005_g24290</name>
</gene>
<dbReference type="AlphaFoldDB" id="A0A6A3W7V5"/>
<dbReference type="Proteomes" id="UP000433483">
    <property type="component" value="Unassembled WGS sequence"/>
</dbReference>
<proteinExistence type="predicted"/>
<keyword evidence="2" id="KW-1185">Reference proteome</keyword>
<accession>A0A6A3W7V5</accession>
<protein>
    <submittedName>
        <fullName evidence="1">Uncharacterized protein</fullName>
    </submittedName>
</protein>
<reference evidence="1 2" key="1">
    <citation type="submission" date="2018-08" db="EMBL/GenBank/DDBJ databases">
        <title>Genomic investigation of the strawberry pathogen Phytophthora fragariae indicates pathogenicity is determined by transcriptional variation in three key races.</title>
        <authorList>
            <person name="Adams T.M."/>
            <person name="Armitage A.D."/>
            <person name="Sobczyk M.K."/>
            <person name="Bates H.J."/>
            <person name="Dunwell J.M."/>
            <person name="Nellist C.F."/>
            <person name="Harrison R.J."/>
        </authorList>
    </citation>
    <scope>NUCLEOTIDE SEQUENCE [LARGE SCALE GENOMIC DNA]</scope>
    <source>
        <strain evidence="1 2">NOV-27</strain>
    </source>
</reference>
<dbReference type="PANTHER" id="PTHR22538">
    <property type="entry name" value="CILIA- AND FLAGELLA-ASSOCIATED PROTEIN 74"/>
    <property type="match status" value="1"/>
</dbReference>
<dbReference type="OrthoDB" id="95392at2759"/>
<dbReference type="PANTHER" id="PTHR22538:SF1">
    <property type="entry name" value="VWFD DOMAIN-CONTAINING PROTEIN"/>
    <property type="match status" value="1"/>
</dbReference>
<sequence>MRVHGQSDFTMVADPAVSSDGSHMIYNVFASFRQDKMLHNYTLLDGAAYYVTSILDNDSARQCLGPEMDHLPPINTIATALNEAAGITSAPTEMINAGCSDDKLFKVSVNGIEFVLCASGSSGLKMYGSDMDIAVEYVNSRMNISVPALNGATLPQCTEVVSKFEVTSTGIALLTGRSIAFGDVRRLKAEFDFSWGDSSSCSCKSTPRPCIFIHGMGVRTELPDNQDSLKYWGNMTGHAPCCTSIKYAALDTVNNTWTDRTQQQHVCDRALAVSETSTESTIADTIVVTHSMGNSMLAGAIATGKGSLDSTSTWVGLAAPMKGSMASDFIQESCAGNTSFVLEAIIEYSGRCPPTTALKSMPYEGGSHSTAELDAAYKEAQEAYRTNVFALMCSESFSGLLSPKQVQVWALGIVARHHSLRNDGMVEFDSCAVGIAESKFGNSWRDRFYRTHVNHYDMQFRYGDALFNKAKMPVKWFECLL</sequence>
<comment type="caution">
    <text evidence="1">The sequence shown here is derived from an EMBL/GenBank/DDBJ whole genome shotgun (WGS) entry which is preliminary data.</text>
</comment>
<dbReference type="InterPro" id="IPR029058">
    <property type="entry name" value="AB_hydrolase_fold"/>
</dbReference>
<evidence type="ECO:0000313" key="2">
    <source>
        <dbReference type="Proteomes" id="UP000433483"/>
    </source>
</evidence>
<organism evidence="1 2">
    <name type="scientific">Phytophthora fragariae</name>
    <dbReference type="NCBI Taxonomy" id="53985"/>
    <lineage>
        <taxon>Eukaryota</taxon>
        <taxon>Sar</taxon>
        <taxon>Stramenopiles</taxon>
        <taxon>Oomycota</taxon>
        <taxon>Peronosporomycetes</taxon>
        <taxon>Peronosporales</taxon>
        <taxon>Peronosporaceae</taxon>
        <taxon>Phytophthora</taxon>
    </lineage>
</organism>
<evidence type="ECO:0000313" key="1">
    <source>
        <dbReference type="EMBL" id="KAE9177937.1"/>
    </source>
</evidence>
<dbReference type="EMBL" id="QXGB01002442">
    <property type="protein sequence ID" value="KAE9177937.1"/>
    <property type="molecule type" value="Genomic_DNA"/>
</dbReference>